<evidence type="ECO:0000256" key="2">
    <source>
        <dbReference type="ARBA" id="ARBA00022727"/>
    </source>
</evidence>
<dbReference type="NCBIfam" id="NF001380">
    <property type="entry name" value="PRK00279.1-2"/>
    <property type="match status" value="1"/>
</dbReference>
<feature type="binding site" evidence="6">
    <location>
        <begin position="11"/>
        <end position="16"/>
    </location>
    <ligand>
        <name>ATP</name>
        <dbReference type="ChEBI" id="CHEBI:30616"/>
    </ligand>
</feature>
<evidence type="ECO:0000256" key="6">
    <source>
        <dbReference type="HAMAP-Rule" id="MF_00235"/>
    </source>
</evidence>
<feature type="binding site" evidence="6">
    <location>
        <position position="32"/>
    </location>
    <ligand>
        <name>AMP</name>
        <dbReference type="ChEBI" id="CHEBI:456215"/>
    </ligand>
</feature>
<evidence type="ECO:0000313" key="9">
    <source>
        <dbReference type="EMBL" id="KTB47464.1"/>
    </source>
</evidence>
<comment type="pathway">
    <text evidence="6">Purine metabolism; AMP biosynthesis via salvage pathway; AMP from ADP: step 1/1.</text>
</comment>
<dbReference type="HAMAP" id="MF_00235">
    <property type="entry name" value="Adenylate_kinase_Adk"/>
    <property type="match status" value="1"/>
</dbReference>
<feature type="binding site" evidence="6">
    <location>
        <position position="198"/>
    </location>
    <ligand>
        <name>ATP</name>
        <dbReference type="ChEBI" id="CHEBI:30616"/>
    </ligand>
</feature>
<dbReference type="OrthoDB" id="9805030at2"/>
<comment type="caution">
    <text evidence="9">The sequence shown here is derived from an EMBL/GenBank/DDBJ whole genome shotgun (WGS) entry which is preliminary data.</text>
</comment>
<comment type="function">
    <text evidence="6">Catalyzes the reversible transfer of the terminal phosphate group between ATP and AMP. Plays an important role in cellular energy homeostasis and in adenine nucleotide metabolism.</text>
</comment>
<evidence type="ECO:0000256" key="4">
    <source>
        <dbReference type="ARBA" id="ARBA00022777"/>
    </source>
</evidence>
<feature type="binding site" evidence="6">
    <location>
        <position position="128"/>
    </location>
    <ligand>
        <name>ATP</name>
        <dbReference type="ChEBI" id="CHEBI:30616"/>
    </ligand>
</feature>
<accession>A0A0W0GFY5</accession>
<evidence type="ECO:0000256" key="7">
    <source>
        <dbReference type="RuleBase" id="RU003330"/>
    </source>
</evidence>
<feature type="binding site" evidence="6">
    <location>
        <position position="170"/>
    </location>
    <ligand>
        <name>AMP</name>
        <dbReference type="ChEBI" id="CHEBI:456215"/>
    </ligand>
</feature>
<feature type="binding site" evidence="6">
    <location>
        <position position="93"/>
    </location>
    <ligand>
        <name>AMP</name>
        <dbReference type="ChEBI" id="CHEBI:456215"/>
    </ligand>
</feature>
<keyword evidence="1 6" id="KW-0808">Transferase</keyword>
<keyword evidence="10" id="KW-1185">Reference proteome</keyword>
<feature type="region of interest" description="NMP" evidence="6">
    <location>
        <begin position="31"/>
        <end position="60"/>
    </location>
</feature>
<dbReference type="InterPro" id="IPR027417">
    <property type="entry name" value="P-loop_NTPase"/>
</dbReference>
<feature type="binding site" evidence="6">
    <location>
        <position position="159"/>
    </location>
    <ligand>
        <name>AMP</name>
        <dbReference type="ChEBI" id="CHEBI:456215"/>
    </ligand>
</feature>
<evidence type="ECO:0000256" key="5">
    <source>
        <dbReference type="ARBA" id="ARBA00022840"/>
    </source>
</evidence>
<evidence type="ECO:0000256" key="1">
    <source>
        <dbReference type="ARBA" id="ARBA00022679"/>
    </source>
</evidence>
<protein>
    <recommendedName>
        <fullName evidence="6 8">Adenylate kinase</fullName>
        <shortName evidence="6">AK</shortName>
        <ecNumber evidence="6 8">2.7.4.3</ecNumber>
    </recommendedName>
    <alternativeName>
        <fullName evidence="6">ATP-AMP transphosphorylase</fullName>
    </alternativeName>
    <alternativeName>
        <fullName evidence="6">ATP:AMP phosphotransferase</fullName>
    </alternativeName>
    <alternativeName>
        <fullName evidence="6">Adenylate monophosphate kinase</fullName>
    </alternativeName>
</protein>
<dbReference type="PROSITE" id="PS00113">
    <property type="entry name" value="ADENYLATE_KINASE"/>
    <property type="match status" value="1"/>
</dbReference>
<dbReference type="NCBIfam" id="NF001381">
    <property type="entry name" value="PRK00279.1-3"/>
    <property type="match status" value="1"/>
</dbReference>
<keyword evidence="6" id="KW-0963">Cytoplasm</keyword>
<dbReference type="InterPro" id="IPR000850">
    <property type="entry name" value="Adenylat/UMP-CMP_kin"/>
</dbReference>
<dbReference type="GO" id="GO:0005737">
    <property type="term" value="C:cytoplasm"/>
    <property type="evidence" value="ECO:0007669"/>
    <property type="project" value="UniProtKB-SubCell"/>
</dbReference>
<dbReference type="InterPro" id="IPR006259">
    <property type="entry name" value="Adenyl_kin_sub"/>
</dbReference>
<dbReference type="InterPro" id="IPR033690">
    <property type="entry name" value="Adenylat_kinase_CS"/>
</dbReference>
<comment type="caution">
    <text evidence="6">Lacks conserved residue(s) required for the propagation of feature annotation.</text>
</comment>
<dbReference type="PRINTS" id="PR00094">
    <property type="entry name" value="ADENYLTKNASE"/>
</dbReference>
<dbReference type="SUPFAM" id="SSF52540">
    <property type="entry name" value="P-loop containing nucleoside triphosphate hydrolases"/>
    <property type="match status" value="1"/>
</dbReference>
<reference evidence="9 10" key="1">
    <citation type="submission" date="2015-06" db="EMBL/GenBank/DDBJ databases">
        <title>Genome sequence of the organohalide-respiring Dehalogenimonas alkenigignens type strain (IP3-3T).</title>
        <authorList>
            <person name="Key T.A."/>
            <person name="Richmond D.P."/>
            <person name="Bowman K.S."/>
            <person name="Cho Y.-J."/>
            <person name="Chun J."/>
            <person name="da Costa M.S."/>
            <person name="Rainey F.A."/>
            <person name="Moe W.M."/>
        </authorList>
    </citation>
    <scope>NUCLEOTIDE SEQUENCE [LARGE SCALE GENOMIC DNA]</scope>
    <source>
        <strain evidence="9 10">IP3-3</strain>
    </source>
</reference>
<gene>
    <name evidence="6" type="primary">adk</name>
    <name evidence="9" type="ORF">DEALK_03090</name>
</gene>
<evidence type="ECO:0000313" key="10">
    <source>
        <dbReference type="Proteomes" id="UP000053947"/>
    </source>
</evidence>
<keyword evidence="2 6" id="KW-0545">Nucleotide biosynthesis</keyword>
<comment type="catalytic activity">
    <reaction evidence="6 8">
        <text>AMP + ATP = 2 ADP</text>
        <dbReference type="Rhea" id="RHEA:12973"/>
        <dbReference type="ChEBI" id="CHEBI:30616"/>
        <dbReference type="ChEBI" id="CHEBI:456215"/>
        <dbReference type="ChEBI" id="CHEBI:456216"/>
        <dbReference type="EC" id="2.7.4.3"/>
    </reaction>
</comment>
<dbReference type="AlphaFoldDB" id="A0A0W0GFY5"/>
<organism evidence="9 10">
    <name type="scientific">Dehalogenimonas alkenigignens</name>
    <dbReference type="NCBI Taxonomy" id="1217799"/>
    <lineage>
        <taxon>Bacteria</taxon>
        <taxon>Bacillati</taxon>
        <taxon>Chloroflexota</taxon>
        <taxon>Dehalococcoidia</taxon>
        <taxon>Dehalococcoidales</taxon>
        <taxon>Dehalococcoidaceae</taxon>
        <taxon>Dehalogenimonas</taxon>
    </lineage>
</organism>
<dbReference type="GO" id="GO:0044209">
    <property type="term" value="P:AMP salvage"/>
    <property type="evidence" value="ECO:0007669"/>
    <property type="project" value="UniProtKB-UniRule"/>
</dbReference>
<dbReference type="Proteomes" id="UP000053947">
    <property type="component" value="Unassembled WGS sequence"/>
</dbReference>
<dbReference type="STRING" id="1217799.DEALK_03090"/>
<feature type="binding site" evidence="6">
    <location>
        <position position="37"/>
    </location>
    <ligand>
        <name>AMP</name>
        <dbReference type="ChEBI" id="CHEBI:456215"/>
    </ligand>
</feature>
<dbReference type="UniPathway" id="UPA00588">
    <property type="reaction ID" value="UER00649"/>
</dbReference>
<proteinExistence type="inferred from homology"/>
<dbReference type="GO" id="GO:0005524">
    <property type="term" value="F:ATP binding"/>
    <property type="evidence" value="ECO:0007669"/>
    <property type="project" value="UniProtKB-UniRule"/>
</dbReference>
<dbReference type="RefSeq" id="WP_058438057.1">
    <property type="nucleotide sequence ID" value="NZ_KQ758903.1"/>
</dbReference>
<comment type="subcellular location">
    <subcellularLocation>
        <location evidence="6 8">Cytoplasm</location>
    </subcellularLocation>
</comment>
<dbReference type="Gene3D" id="3.40.50.300">
    <property type="entry name" value="P-loop containing nucleotide triphosphate hydrolases"/>
    <property type="match status" value="1"/>
</dbReference>
<dbReference type="PANTHER" id="PTHR23359">
    <property type="entry name" value="NUCLEOTIDE KINASE"/>
    <property type="match status" value="1"/>
</dbReference>
<keyword evidence="3 6" id="KW-0547">Nucleotide-binding</keyword>
<dbReference type="GO" id="GO:0004017">
    <property type="term" value="F:AMP kinase activity"/>
    <property type="evidence" value="ECO:0007669"/>
    <property type="project" value="UniProtKB-UniRule"/>
</dbReference>
<feature type="binding site" evidence="6">
    <location>
        <begin position="58"/>
        <end position="60"/>
    </location>
    <ligand>
        <name>AMP</name>
        <dbReference type="ChEBI" id="CHEBI:456215"/>
    </ligand>
</feature>
<name>A0A0W0GFY5_9CHLR</name>
<comment type="similarity">
    <text evidence="6 7">Belongs to the adenylate kinase family.</text>
</comment>
<comment type="domain">
    <text evidence="6">Consists of three domains, a large central CORE domain and two small peripheral domains, NMPbind and LID, which undergo movements during catalysis. The LID domain closes over the site of phosphoryl transfer upon ATP binding. Assembling and dissambling the active center during each catalytic cycle provides an effective means to prevent ATP hydrolysis.</text>
</comment>
<dbReference type="EC" id="2.7.4.3" evidence="6 8"/>
<dbReference type="NCBIfam" id="TIGR01351">
    <property type="entry name" value="adk"/>
    <property type="match status" value="1"/>
</dbReference>
<dbReference type="CDD" id="cd01428">
    <property type="entry name" value="ADK"/>
    <property type="match status" value="1"/>
</dbReference>
<evidence type="ECO:0000256" key="3">
    <source>
        <dbReference type="ARBA" id="ARBA00022741"/>
    </source>
</evidence>
<keyword evidence="5 6" id="KW-0067">ATP-binding</keyword>
<dbReference type="EMBL" id="LFDV01000002">
    <property type="protein sequence ID" value="KTB47464.1"/>
    <property type="molecule type" value="Genomic_DNA"/>
</dbReference>
<comment type="subunit">
    <text evidence="6 8">Monomer.</text>
</comment>
<sequence length="212" mass="22625">MYNAIFLGAPGAGKGTQAAVVAERMGFAHLATGDLFRKHIAAGDELGRRVKSYLDKGQLVPDEVTVAMVLGRMGQLADKGGVILDGFPRTLSQAEALDRALAATGGAVSRVVYLAVPEAELVKRLSDRWICRGCQAPYTAADKAASNACRRCGGELYQRTDDTPETVKKRLEVYFKETSPLVEYYRQAGILAEVDGTGDVSEVTGRIAAALS</sequence>
<dbReference type="Pfam" id="PF00406">
    <property type="entry name" value="ADK"/>
    <property type="match status" value="1"/>
</dbReference>
<dbReference type="FunFam" id="3.40.50.300:FF:000106">
    <property type="entry name" value="Adenylate kinase mitochondrial"/>
    <property type="match status" value="1"/>
</dbReference>
<evidence type="ECO:0000256" key="8">
    <source>
        <dbReference type="RuleBase" id="RU003331"/>
    </source>
</evidence>
<dbReference type="NCBIfam" id="NF011100">
    <property type="entry name" value="PRK14527.1"/>
    <property type="match status" value="1"/>
</dbReference>
<dbReference type="PATRIC" id="fig|1217799.6.peg.321"/>
<keyword evidence="4 6" id="KW-0418">Kinase</keyword>
<feature type="binding site" evidence="6">
    <location>
        <begin position="86"/>
        <end position="89"/>
    </location>
    <ligand>
        <name>AMP</name>
        <dbReference type="ChEBI" id="CHEBI:456215"/>
    </ligand>
</feature>